<proteinExistence type="predicted"/>
<dbReference type="EMBL" id="GL349454">
    <property type="protein sequence ID" value="KNC49245.1"/>
    <property type="molecule type" value="Genomic_DNA"/>
</dbReference>
<feature type="domain" description="TIR" evidence="2">
    <location>
        <begin position="38"/>
        <end position="180"/>
    </location>
</feature>
<dbReference type="AlphaFoldDB" id="A0A0L0DAI1"/>
<accession>A0A0L0DAI1</accession>
<keyword evidence="4" id="KW-1185">Reference proteome</keyword>
<protein>
    <recommendedName>
        <fullName evidence="2">TIR domain-containing protein</fullName>
    </recommendedName>
</protein>
<dbReference type="SUPFAM" id="SSF52200">
    <property type="entry name" value="Toll/Interleukin receptor TIR domain"/>
    <property type="match status" value="1"/>
</dbReference>
<evidence type="ECO:0000259" key="2">
    <source>
        <dbReference type="PROSITE" id="PS50104"/>
    </source>
</evidence>
<dbReference type="InterPro" id="IPR027417">
    <property type="entry name" value="P-loop_NTPase"/>
</dbReference>
<dbReference type="GO" id="GO:0007165">
    <property type="term" value="P:signal transduction"/>
    <property type="evidence" value="ECO:0007669"/>
    <property type="project" value="InterPro"/>
</dbReference>
<dbReference type="GeneID" id="25564682"/>
<feature type="compositionally biased region" description="Basic and acidic residues" evidence="1">
    <location>
        <begin position="10"/>
        <end position="21"/>
    </location>
</feature>
<evidence type="ECO:0000256" key="1">
    <source>
        <dbReference type="SAM" id="MobiDB-lite"/>
    </source>
</evidence>
<dbReference type="Proteomes" id="UP000054408">
    <property type="component" value="Unassembled WGS sequence"/>
</dbReference>
<dbReference type="InterPro" id="IPR000157">
    <property type="entry name" value="TIR_dom"/>
</dbReference>
<dbReference type="Pfam" id="PF01582">
    <property type="entry name" value="TIR"/>
    <property type="match status" value="1"/>
</dbReference>
<reference evidence="3 4" key="1">
    <citation type="submission" date="2010-05" db="EMBL/GenBank/DDBJ databases">
        <title>The Genome Sequence of Thecamonas trahens ATCC 50062.</title>
        <authorList>
            <consortium name="The Broad Institute Genome Sequencing Platform"/>
            <person name="Russ C."/>
            <person name="Cuomo C."/>
            <person name="Shea T."/>
            <person name="Young S.K."/>
            <person name="Zeng Q."/>
            <person name="Koehrsen M."/>
            <person name="Haas B."/>
            <person name="Borodovsky M."/>
            <person name="Guigo R."/>
            <person name="Alvarado L."/>
            <person name="Berlin A."/>
            <person name="Bochicchio J."/>
            <person name="Borenstein D."/>
            <person name="Chapman S."/>
            <person name="Chen Z."/>
            <person name="Freedman E."/>
            <person name="Gellesch M."/>
            <person name="Goldberg J."/>
            <person name="Griggs A."/>
            <person name="Gujja S."/>
            <person name="Heilman E."/>
            <person name="Heiman D."/>
            <person name="Hepburn T."/>
            <person name="Howarth C."/>
            <person name="Jen D."/>
            <person name="Larson L."/>
            <person name="Mehta T."/>
            <person name="Park D."/>
            <person name="Pearson M."/>
            <person name="Roberts A."/>
            <person name="Saif S."/>
            <person name="Shenoy N."/>
            <person name="Sisk P."/>
            <person name="Stolte C."/>
            <person name="Sykes S."/>
            <person name="Thomson T."/>
            <person name="Walk T."/>
            <person name="White J."/>
            <person name="Yandava C."/>
            <person name="Burger G."/>
            <person name="Gray M.W."/>
            <person name="Holland P.W.H."/>
            <person name="King N."/>
            <person name="Lang F.B.F."/>
            <person name="Roger A.J."/>
            <person name="Ruiz-Trillo I."/>
            <person name="Lander E."/>
            <person name="Nusbaum C."/>
        </authorList>
    </citation>
    <scope>NUCLEOTIDE SEQUENCE [LARGE SCALE GENOMIC DNA]</scope>
    <source>
        <strain evidence="3 4">ATCC 50062</strain>
    </source>
</reference>
<dbReference type="SUPFAM" id="SSF52540">
    <property type="entry name" value="P-loop containing nucleoside triphosphate hydrolases"/>
    <property type="match status" value="1"/>
</dbReference>
<dbReference type="Gene3D" id="3.40.50.10140">
    <property type="entry name" value="Toll/interleukin-1 receptor homology (TIR) domain"/>
    <property type="match status" value="1"/>
</dbReference>
<evidence type="ECO:0000313" key="3">
    <source>
        <dbReference type="EMBL" id="KNC49245.1"/>
    </source>
</evidence>
<dbReference type="SUPFAM" id="SSF69322">
    <property type="entry name" value="Tricorn protease domain 2"/>
    <property type="match status" value="1"/>
</dbReference>
<dbReference type="GO" id="GO:0043531">
    <property type="term" value="F:ADP binding"/>
    <property type="evidence" value="ECO:0007669"/>
    <property type="project" value="InterPro"/>
</dbReference>
<evidence type="ECO:0000313" key="4">
    <source>
        <dbReference type="Proteomes" id="UP000054408"/>
    </source>
</evidence>
<dbReference type="PROSITE" id="PS50104">
    <property type="entry name" value="TIR"/>
    <property type="match status" value="1"/>
</dbReference>
<dbReference type="RefSeq" id="XP_013757959.1">
    <property type="nucleotide sequence ID" value="XM_013902505.1"/>
</dbReference>
<sequence>MAKRGKSASKGKETSLNHEPDVGPSNNTGDNRSDSLPPLYDVFLCHGSFTKAWCLALYDMLSERNIKTFVDNVSLIGDCVEGPKDLVAKVLRSRVVVVIVSKYLFVSNWAIAEAEAVPREKIDAKLVPVFGLDPVMTYDQLGKWNRAHVANDPIQSHPLIKYMSDHAFPDAVDNAVYKKAREIWTDVLKSEEKLQQRVAVARRLKSRGLFLCELNKTSVQEILKKLRDAVVMAVEKSRAESVVASHKSYALDLLSVPPLPSFFLPLPSLHDELANKLCTPCGPNTTSVVHLTGIRGSGRTVAAAAACHTAAVSGRFVPILWIDADWTSDDAVVASLNLVIEALGGDAVPHLKLCYQELTKLLAGITDTRILLVVDDVAHSDSRYAAALCDAISPPHKLLLVSCNTRGIRTDDFSCCTTLEPKLAVELFMASFDRSAYLGTAPDNSFFDVLIEHCGGHPGALVALATAIGNADDLNDALATAERAFVGDSSIDAIEYALSTLVESMQGSGREVYASLAAFPLHPPRIASSGLTILARMLGFTRTRLNRVLTELAHANLLSVSRTLHGSVDTITLNAFQHKAVAQLATVKGVDLEQIYLALAAGGDAAPKSVDDVKDAVVNNAANSKSPGADLINLAHGSMITALDVVFSWAWFSAAFASNRTELMHGLVQLQSLLVNKPNAAAELNRLLVASRSVPPDIIIAAPDLAAELAVYLAEPCELPFVSESPCIARLMLGARETVQSRAVPLEPLYHGLLDCIQFENGKNRYLRHVVQIDDNLLIAAVADRLWILKRDHSTWAMTPGVPLLTTSVISSLQVLGRHGPDGMPWLLAVHVDKTLAICLDPSAASADQACIALPDHNMAGKSIKSVVCVPPELPATDNCLPYIVACFPGKKVVIWGPSGNSPCAATQHSGYNSPKVQTFDRAPAVTLFPGGFVVSYGNAMSIWLPPFESAHNLKTNQPEIAGALVVPETGALVSWSTKLLVWRHNMSGSFDNSVELWDAPTKIVGVRVLSAAPLEVMAWTKTDLVVCGRDATKLAFSVGNGEKISFVEAIGTADAPVVVYASARLLYKQSPVAISWTKTVVIVWTSHRRKDGSLGFTKEAEYTPDMPAGCEISTVSMSPDGRTIKPNYKPRKKTKFAHVEWDISALGVDPIEACSRLKWRKHVKANQVLLHGKKYRESCNHVTVDGWICTALISSSRPPILATIRRANDDSP</sequence>
<feature type="region of interest" description="Disordered" evidence="1">
    <location>
        <begin position="1"/>
        <end position="31"/>
    </location>
</feature>
<dbReference type="InterPro" id="IPR035897">
    <property type="entry name" value="Toll_tir_struct_dom_sf"/>
</dbReference>
<dbReference type="Gene3D" id="3.40.50.300">
    <property type="entry name" value="P-loop containing nucleotide triphosphate hydrolases"/>
    <property type="match status" value="1"/>
</dbReference>
<organism evidence="3 4">
    <name type="scientific">Thecamonas trahens ATCC 50062</name>
    <dbReference type="NCBI Taxonomy" id="461836"/>
    <lineage>
        <taxon>Eukaryota</taxon>
        <taxon>Apusozoa</taxon>
        <taxon>Apusomonadida</taxon>
        <taxon>Apusomonadidae</taxon>
        <taxon>Thecamonas</taxon>
    </lineage>
</organism>
<gene>
    <name evidence="3" type="ORF">AMSG_05240</name>
</gene>
<name>A0A0L0DAI1_THETB</name>